<proteinExistence type="predicted"/>
<evidence type="ECO:0000313" key="3">
    <source>
        <dbReference type="Proteomes" id="UP000240322"/>
    </source>
</evidence>
<dbReference type="GO" id="GO:0005886">
    <property type="term" value="C:plasma membrane"/>
    <property type="evidence" value="ECO:0007669"/>
    <property type="project" value="TreeGrafter"/>
</dbReference>
<name>A0A2R6AZA2_9ARCH</name>
<accession>A0A2R6AZA2</accession>
<reference evidence="2 3" key="1">
    <citation type="submission" date="2017-04" db="EMBL/GenBank/DDBJ databases">
        <title>Novel microbial lineages endemic to geothermal iron-oxide mats fill important gaps in the evolutionary history of Archaea.</title>
        <authorList>
            <person name="Jay Z.J."/>
            <person name="Beam J.P."/>
            <person name="Dlakic M."/>
            <person name="Rusch D.B."/>
            <person name="Kozubal M.A."/>
            <person name="Inskeep W.P."/>
        </authorList>
    </citation>
    <scope>NUCLEOTIDE SEQUENCE [LARGE SCALE GENOMIC DNA]</scope>
    <source>
        <strain evidence="2">OSP_D</strain>
    </source>
</reference>
<dbReference type="PANTHER" id="PTHR43255">
    <property type="entry name" value="IRON-SULFUR-BINDING OXIDOREDUCTASE FADF-RELATED-RELATED"/>
    <property type="match status" value="1"/>
</dbReference>
<dbReference type="PANTHER" id="PTHR43255:SF2">
    <property type="entry name" value="HETERODISULFIDE REDUCTASE RELATED PROTEIN"/>
    <property type="match status" value="1"/>
</dbReference>
<organism evidence="2 3">
    <name type="scientific">Candidatus Marsarchaeota G2 archaeon OSP_D</name>
    <dbReference type="NCBI Taxonomy" id="1978157"/>
    <lineage>
        <taxon>Archaea</taxon>
        <taxon>Candidatus Marsarchaeota</taxon>
        <taxon>Candidatus Marsarchaeota group 2</taxon>
    </lineage>
</organism>
<evidence type="ECO:0000313" key="2">
    <source>
        <dbReference type="EMBL" id="PSN91717.1"/>
    </source>
</evidence>
<feature type="domain" description="Cysteine-rich" evidence="1">
    <location>
        <begin position="223"/>
        <end position="305"/>
    </location>
</feature>
<comment type="caution">
    <text evidence="2">The sequence shown here is derived from an EMBL/GenBank/DDBJ whole genome shotgun (WGS) entry which is preliminary data.</text>
</comment>
<dbReference type="GO" id="GO:0016491">
    <property type="term" value="F:oxidoreductase activity"/>
    <property type="evidence" value="ECO:0007669"/>
    <property type="project" value="UniProtKB-ARBA"/>
</dbReference>
<evidence type="ECO:0000259" key="1">
    <source>
        <dbReference type="Pfam" id="PF02754"/>
    </source>
</evidence>
<dbReference type="AlphaFoldDB" id="A0A2R6AZA2"/>
<gene>
    <name evidence="2" type="ORF">B9Q03_03445</name>
</gene>
<dbReference type="Pfam" id="PF02754">
    <property type="entry name" value="CCG"/>
    <property type="match status" value="1"/>
</dbReference>
<protein>
    <recommendedName>
        <fullName evidence="1">Cysteine-rich domain-containing protein</fullName>
    </recommendedName>
</protein>
<dbReference type="InterPro" id="IPR004017">
    <property type="entry name" value="Cys_rich_dom"/>
</dbReference>
<dbReference type="Proteomes" id="UP000240322">
    <property type="component" value="Unassembled WGS sequence"/>
</dbReference>
<sequence>MEEVMPQFLGVEDLVGVMLQNQRKTGNPLGLDGARLARWAQGLKFNPSSGTYLYTGGLYQMAAYIDSFIEALERLEGSVAGGVGLGLVKALGRLGINLSSLYSSVAEKEAVRYEGIIRNLYTLLVRQGYEFGFLGSDEQYSGVLFYDMGFDSEFQESAERLTRMLRDRGVKRLITMDPHSTLILKEVYPKFVDAFDVEVSHYLEVLEPGGATRSDKLADGVFAVHDPCLLARNLGLSDRYRDFALKAGLKIAEPQLSRRSTFCCGGPIENIAPRVSGAIAEKRCSQLGEAGGAALVACPICLSNLGRACKRKGSGPRVVDLLEVVG</sequence>
<dbReference type="InterPro" id="IPR051460">
    <property type="entry name" value="HdrC_iron-sulfur_subunit"/>
</dbReference>
<dbReference type="EMBL" id="NEXE01000019">
    <property type="protein sequence ID" value="PSN91717.1"/>
    <property type="molecule type" value="Genomic_DNA"/>
</dbReference>